<comment type="caution">
    <text evidence="1">The sequence shown here is derived from an EMBL/GenBank/DDBJ whole genome shotgun (WGS) entry which is preliminary data.</text>
</comment>
<protein>
    <submittedName>
        <fullName evidence="1">Uncharacterized protein</fullName>
    </submittedName>
</protein>
<gene>
    <name evidence="1" type="ORF">LCGC14_2754440</name>
</gene>
<sequence length="97" mass="10453">AAVTLSSNASVATTLAGIRTLALHPTCPAWDVSIGGWELVDELPVADREAWAQSLAQREFDEFARVELDKAAAFIEEVYPAAREHANAGQLYVKGVK</sequence>
<dbReference type="EMBL" id="LAZR01050457">
    <property type="protein sequence ID" value="KKK87316.1"/>
    <property type="molecule type" value="Genomic_DNA"/>
</dbReference>
<name>A0A0F9BSF6_9ZZZZ</name>
<feature type="non-terminal residue" evidence="1">
    <location>
        <position position="1"/>
    </location>
</feature>
<organism evidence="1">
    <name type="scientific">marine sediment metagenome</name>
    <dbReference type="NCBI Taxonomy" id="412755"/>
    <lineage>
        <taxon>unclassified sequences</taxon>
        <taxon>metagenomes</taxon>
        <taxon>ecological metagenomes</taxon>
    </lineage>
</organism>
<evidence type="ECO:0000313" key="1">
    <source>
        <dbReference type="EMBL" id="KKK87316.1"/>
    </source>
</evidence>
<proteinExistence type="predicted"/>
<dbReference type="AlphaFoldDB" id="A0A0F9BSF6"/>
<reference evidence="1" key="1">
    <citation type="journal article" date="2015" name="Nature">
        <title>Complex archaea that bridge the gap between prokaryotes and eukaryotes.</title>
        <authorList>
            <person name="Spang A."/>
            <person name="Saw J.H."/>
            <person name="Jorgensen S.L."/>
            <person name="Zaremba-Niedzwiedzka K."/>
            <person name="Martijn J."/>
            <person name="Lind A.E."/>
            <person name="van Eijk R."/>
            <person name="Schleper C."/>
            <person name="Guy L."/>
            <person name="Ettema T.J."/>
        </authorList>
    </citation>
    <scope>NUCLEOTIDE SEQUENCE</scope>
</reference>
<accession>A0A0F9BSF6</accession>